<dbReference type="PANTHER" id="PTHR36919">
    <property type="entry name" value="BLR1215 PROTEIN"/>
    <property type="match status" value="1"/>
</dbReference>
<dbReference type="Gene3D" id="2.40.128.520">
    <property type="match status" value="1"/>
</dbReference>
<reference evidence="2" key="1">
    <citation type="submission" date="2018-06" db="EMBL/GenBank/DDBJ databases">
        <authorList>
            <person name="Zhirakovskaya E."/>
        </authorList>
    </citation>
    <scope>NUCLEOTIDE SEQUENCE</scope>
</reference>
<protein>
    <recommendedName>
        <fullName evidence="1">DUF2147 domain-containing protein</fullName>
    </recommendedName>
</protein>
<dbReference type="PANTHER" id="PTHR36919:SF2">
    <property type="entry name" value="BLL6627 PROTEIN"/>
    <property type="match status" value="1"/>
</dbReference>
<gene>
    <name evidence="2" type="ORF">MNBD_BACTEROID07-600</name>
</gene>
<dbReference type="InterPro" id="IPR019223">
    <property type="entry name" value="DUF2147"/>
</dbReference>
<evidence type="ECO:0000259" key="1">
    <source>
        <dbReference type="Pfam" id="PF09917"/>
    </source>
</evidence>
<dbReference type="Pfam" id="PF09917">
    <property type="entry name" value="DUF2147"/>
    <property type="match status" value="1"/>
</dbReference>
<dbReference type="AlphaFoldDB" id="A0A3B0V5B3"/>
<accession>A0A3B0V5B3</accession>
<evidence type="ECO:0000313" key="2">
    <source>
        <dbReference type="EMBL" id="VAW27146.1"/>
    </source>
</evidence>
<dbReference type="EMBL" id="UOET01000079">
    <property type="protein sequence ID" value="VAW27146.1"/>
    <property type="molecule type" value="Genomic_DNA"/>
</dbReference>
<name>A0A3B0V5B3_9ZZZZ</name>
<sequence length="155" mass="17835">MKISSIAIVLLGLMMIPFTNLQAQDVKPNDIVGVWLTQDKDSHVQIYKDGDKYFGKIIWLETPIDSITGKPKVDDKNEDPALQNRPVMGMKLLENFVFDGKDEWEDGTIYDPKKGKTYSCYMVFPDNNNKNRLKIRGYIGLSLLGRTVYWTRVKK</sequence>
<feature type="domain" description="DUF2147" evidence="1">
    <location>
        <begin position="33"/>
        <end position="152"/>
    </location>
</feature>
<organism evidence="2">
    <name type="scientific">hydrothermal vent metagenome</name>
    <dbReference type="NCBI Taxonomy" id="652676"/>
    <lineage>
        <taxon>unclassified sequences</taxon>
        <taxon>metagenomes</taxon>
        <taxon>ecological metagenomes</taxon>
    </lineage>
</organism>
<proteinExistence type="predicted"/>